<evidence type="ECO:0000256" key="5">
    <source>
        <dbReference type="ARBA" id="ARBA00022505"/>
    </source>
</evidence>
<dbReference type="NCBIfam" id="TIGR02141">
    <property type="entry name" value="modB_ABC"/>
    <property type="match status" value="1"/>
</dbReference>
<evidence type="ECO:0000256" key="10">
    <source>
        <dbReference type="RuleBase" id="RU365097"/>
    </source>
</evidence>
<evidence type="ECO:0000256" key="6">
    <source>
        <dbReference type="ARBA" id="ARBA00022692"/>
    </source>
</evidence>
<dbReference type="AlphaFoldDB" id="A0A3N9UIC2"/>
<dbReference type="SUPFAM" id="SSF161098">
    <property type="entry name" value="MetI-like"/>
    <property type="match status" value="1"/>
</dbReference>
<dbReference type="FunFam" id="1.10.3720.10:FF:000050">
    <property type="entry name" value="Molybdenum transport system permease"/>
    <property type="match status" value="1"/>
</dbReference>
<keyword evidence="13" id="KW-1185">Reference proteome</keyword>
<name>A0A3N9UIC2_9BACI</name>
<evidence type="ECO:0000259" key="11">
    <source>
        <dbReference type="PROSITE" id="PS50928"/>
    </source>
</evidence>
<feature type="transmembrane region" description="Helical" evidence="9">
    <location>
        <begin position="20"/>
        <end position="43"/>
    </location>
</feature>
<evidence type="ECO:0000256" key="4">
    <source>
        <dbReference type="ARBA" id="ARBA00022475"/>
    </source>
</evidence>
<dbReference type="Pfam" id="PF00528">
    <property type="entry name" value="BPD_transp_1"/>
    <property type="match status" value="1"/>
</dbReference>
<feature type="transmembrane region" description="Helical" evidence="9">
    <location>
        <begin position="142"/>
        <end position="164"/>
    </location>
</feature>
<comment type="similarity">
    <text evidence="2 10">Belongs to the binding-protein-dependent transport system permease family. CysTW subfamily.</text>
</comment>
<dbReference type="OrthoDB" id="9795403at2"/>
<accession>A0A3N9UIC2</accession>
<comment type="function">
    <text evidence="10">Part of the binding-protein-dependent transport system for molybdenum; probably responsible for the translocation of the substrate across the membrane.</text>
</comment>
<organism evidence="12 13">
    <name type="scientific">Lysinibacillus composti</name>
    <dbReference type="NCBI Taxonomy" id="720633"/>
    <lineage>
        <taxon>Bacteria</taxon>
        <taxon>Bacillati</taxon>
        <taxon>Bacillota</taxon>
        <taxon>Bacilli</taxon>
        <taxon>Bacillales</taxon>
        <taxon>Bacillaceae</taxon>
        <taxon>Lysinibacillus</taxon>
    </lineage>
</organism>
<keyword evidence="8 9" id="KW-0472">Membrane</keyword>
<dbReference type="InterPro" id="IPR000515">
    <property type="entry name" value="MetI-like"/>
</dbReference>
<feature type="transmembrane region" description="Helical" evidence="9">
    <location>
        <begin position="96"/>
        <end position="114"/>
    </location>
</feature>
<proteinExistence type="inferred from homology"/>
<comment type="subcellular location">
    <subcellularLocation>
        <location evidence="1 9">Cell membrane</location>
        <topology evidence="1 9">Multi-pass membrane protein</topology>
    </subcellularLocation>
</comment>
<reference evidence="12 13" key="1">
    <citation type="journal article" date="2013" name="J. Microbiol.">
        <title>Lysinibacillus chungkukjangi sp. nov., isolated from Chungkukjang, Korean fermented soybean food.</title>
        <authorList>
            <person name="Kim S.J."/>
            <person name="Jang Y.H."/>
            <person name="Hamada M."/>
            <person name="Ahn J.H."/>
            <person name="Weon H.Y."/>
            <person name="Suzuki K."/>
            <person name="Whang K.S."/>
            <person name="Kwon S.W."/>
        </authorList>
    </citation>
    <scope>NUCLEOTIDE SEQUENCE [LARGE SCALE GENOMIC DNA]</scope>
    <source>
        <strain evidence="12 13">MCCC 1A12701</strain>
    </source>
</reference>
<comment type="caution">
    <text evidence="12">The sequence shown here is derived from an EMBL/GenBank/DDBJ whole genome shotgun (WGS) entry which is preliminary data.</text>
</comment>
<evidence type="ECO:0000256" key="1">
    <source>
        <dbReference type="ARBA" id="ARBA00004651"/>
    </source>
</evidence>
<feature type="transmembrane region" description="Helical" evidence="9">
    <location>
        <begin position="55"/>
        <end position="76"/>
    </location>
</feature>
<keyword evidence="6 9" id="KW-0812">Transmembrane</keyword>
<sequence>MDLLLNKEFMQEFLSPIWLSIKIATISGVIVILLGTLIGHVFARKTFKGKAVLETILMLPMVLPPTVVGFFLIVIFGKNSIVGQVIEWLFKQPIIFTWWAAVIAAIVVAFPLMYQSSKSGFQAINTDIEDAARIDGASEWRIFLFISIPLASKALISGSILSFARALGEFGATLMFAGNIPGETQTIPTAIYIAIDSGNMKMAWMWVISMVIISFFMLLVVRIKNENSK</sequence>
<dbReference type="Proteomes" id="UP000274033">
    <property type="component" value="Unassembled WGS sequence"/>
</dbReference>
<evidence type="ECO:0000256" key="8">
    <source>
        <dbReference type="ARBA" id="ARBA00023136"/>
    </source>
</evidence>
<keyword evidence="4 10" id="KW-1003">Cell membrane</keyword>
<evidence type="ECO:0000256" key="9">
    <source>
        <dbReference type="RuleBase" id="RU363032"/>
    </source>
</evidence>
<evidence type="ECO:0000256" key="3">
    <source>
        <dbReference type="ARBA" id="ARBA00022448"/>
    </source>
</evidence>
<dbReference type="InterPro" id="IPR035906">
    <property type="entry name" value="MetI-like_sf"/>
</dbReference>
<evidence type="ECO:0000256" key="2">
    <source>
        <dbReference type="ARBA" id="ARBA00007069"/>
    </source>
</evidence>
<dbReference type="Gene3D" id="1.10.3720.10">
    <property type="entry name" value="MetI-like"/>
    <property type="match status" value="1"/>
</dbReference>
<feature type="domain" description="ABC transmembrane type-1" evidence="11">
    <location>
        <begin position="17"/>
        <end position="225"/>
    </location>
</feature>
<evidence type="ECO:0000313" key="13">
    <source>
        <dbReference type="Proteomes" id="UP000274033"/>
    </source>
</evidence>
<dbReference type="GO" id="GO:0015098">
    <property type="term" value="F:molybdate ion transmembrane transporter activity"/>
    <property type="evidence" value="ECO:0007669"/>
    <property type="project" value="UniProtKB-UniRule"/>
</dbReference>
<feature type="transmembrane region" description="Helical" evidence="9">
    <location>
        <begin position="203"/>
        <end position="221"/>
    </location>
</feature>
<gene>
    <name evidence="12" type="primary">modB</name>
    <name evidence="12" type="ORF">EBB45_03825</name>
</gene>
<dbReference type="CDD" id="cd06261">
    <property type="entry name" value="TM_PBP2"/>
    <property type="match status" value="1"/>
</dbReference>
<keyword evidence="3 9" id="KW-0813">Transport</keyword>
<dbReference type="EMBL" id="RRCT01000002">
    <property type="protein sequence ID" value="RQW75755.1"/>
    <property type="molecule type" value="Genomic_DNA"/>
</dbReference>
<dbReference type="RefSeq" id="WP_124762816.1">
    <property type="nucleotide sequence ID" value="NZ_JAFBDY010000002.1"/>
</dbReference>
<dbReference type="PANTHER" id="PTHR30183">
    <property type="entry name" value="MOLYBDENUM TRANSPORT SYSTEM PERMEASE PROTEIN MODB"/>
    <property type="match status" value="1"/>
</dbReference>
<evidence type="ECO:0000313" key="12">
    <source>
        <dbReference type="EMBL" id="RQW75755.1"/>
    </source>
</evidence>
<dbReference type="PANTHER" id="PTHR30183:SF3">
    <property type="entry name" value="MOLYBDENUM TRANSPORT SYSTEM PERMEASE PROTEIN MODB"/>
    <property type="match status" value="1"/>
</dbReference>
<keyword evidence="5 10" id="KW-0500">Molybdenum</keyword>
<evidence type="ECO:0000256" key="7">
    <source>
        <dbReference type="ARBA" id="ARBA00022989"/>
    </source>
</evidence>
<protein>
    <recommendedName>
        <fullName evidence="10">Molybdenum transport system permease</fullName>
    </recommendedName>
</protein>
<keyword evidence="7 9" id="KW-1133">Transmembrane helix</keyword>
<dbReference type="InterPro" id="IPR011867">
    <property type="entry name" value="ModB_ABC"/>
</dbReference>
<dbReference type="GO" id="GO:0005886">
    <property type="term" value="C:plasma membrane"/>
    <property type="evidence" value="ECO:0007669"/>
    <property type="project" value="UniProtKB-SubCell"/>
</dbReference>
<dbReference type="PROSITE" id="PS50928">
    <property type="entry name" value="ABC_TM1"/>
    <property type="match status" value="1"/>
</dbReference>